<dbReference type="EMBL" id="QFBC01000006">
    <property type="protein sequence ID" value="PWE55439.1"/>
    <property type="molecule type" value="Genomic_DNA"/>
</dbReference>
<evidence type="ECO:0000313" key="2">
    <source>
        <dbReference type="Proteomes" id="UP000245252"/>
    </source>
</evidence>
<protein>
    <submittedName>
        <fullName evidence="1">Uncharacterized protein</fullName>
    </submittedName>
</protein>
<sequence length="59" mass="6605">MVPAGWRGYAAIVACTLKTPIGEVMNMEWCELLGWYCEAVNIQMARARFDVALATGRRI</sequence>
<name>A0A2U2DQE4_9HYPH</name>
<accession>A0A2U2DQE4</accession>
<keyword evidence="2" id="KW-1185">Reference proteome</keyword>
<dbReference type="OrthoDB" id="8456845at2"/>
<dbReference type="Proteomes" id="UP000245252">
    <property type="component" value="Unassembled WGS sequence"/>
</dbReference>
<gene>
    <name evidence="1" type="ORF">DEM27_15395</name>
</gene>
<proteinExistence type="predicted"/>
<evidence type="ECO:0000313" key="1">
    <source>
        <dbReference type="EMBL" id="PWE55439.1"/>
    </source>
</evidence>
<organism evidence="1 2">
    <name type="scientific">Metarhizobium album</name>
    <dbReference type="NCBI Taxonomy" id="2182425"/>
    <lineage>
        <taxon>Bacteria</taxon>
        <taxon>Pseudomonadati</taxon>
        <taxon>Pseudomonadota</taxon>
        <taxon>Alphaproteobacteria</taxon>
        <taxon>Hyphomicrobiales</taxon>
        <taxon>Rhizobiaceae</taxon>
        <taxon>Metarhizobium</taxon>
    </lineage>
</organism>
<reference evidence="1 2" key="1">
    <citation type="submission" date="2018-05" db="EMBL/GenBank/DDBJ databases">
        <title>The draft genome of strain NS-104.</title>
        <authorList>
            <person name="Hang P."/>
            <person name="Jiang J."/>
        </authorList>
    </citation>
    <scope>NUCLEOTIDE SEQUENCE [LARGE SCALE GENOMIC DNA]</scope>
    <source>
        <strain evidence="1 2">NS-104</strain>
    </source>
</reference>
<dbReference type="AlphaFoldDB" id="A0A2U2DQE4"/>
<comment type="caution">
    <text evidence="1">The sequence shown here is derived from an EMBL/GenBank/DDBJ whole genome shotgun (WGS) entry which is preliminary data.</text>
</comment>